<feature type="transmembrane region" description="Helical" evidence="1">
    <location>
        <begin position="122"/>
        <end position="143"/>
    </location>
</feature>
<keyword evidence="1" id="KW-0812">Transmembrane</keyword>
<gene>
    <name evidence="2" type="ORF">ACFFUR_05545</name>
</gene>
<reference evidence="2 3" key="1">
    <citation type="submission" date="2024-09" db="EMBL/GenBank/DDBJ databases">
        <authorList>
            <person name="Sun Q."/>
            <person name="Mori K."/>
        </authorList>
    </citation>
    <scope>NUCLEOTIDE SEQUENCE [LARGE SCALE GENOMIC DNA]</scope>
    <source>
        <strain evidence="2 3">CECT 7682</strain>
    </source>
</reference>
<keyword evidence="3" id="KW-1185">Reference proteome</keyword>
<feature type="transmembrane region" description="Helical" evidence="1">
    <location>
        <begin position="68"/>
        <end position="90"/>
    </location>
</feature>
<keyword evidence="1" id="KW-0472">Membrane</keyword>
<evidence type="ECO:0000313" key="2">
    <source>
        <dbReference type="EMBL" id="MFB9211262.1"/>
    </source>
</evidence>
<evidence type="ECO:0000256" key="1">
    <source>
        <dbReference type="SAM" id="Phobius"/>
    </source>
</evidence>
<proteinExistence type="predicted"/>
<dbReference type="RefSeq" id="WP_290249286.1">
    <property type="nucleotide sequence ID" value="NZ_JAUFQT010000002.1"/>
</dbReference>
<keyword evidence="1" id="KW-1133">Transmembrane helix</keyword>
<name>A0ABV5J358_9BACT</name>
<dbReference type="Proteomes" id="UP001589654">
    <property type="component" value="Unassembled WGS sequence"/>
</dbReference>
<accession>A0ABV5J358</accession>
<comment type="caution">
    <text evidence="2">The sequence shown here is derived from an EMBL/GenBank/DDBJ whole genome shotgun (WGS) entry which is preliminary data.</text>
</comment>
<sequence>MQKGFPQSGLLEEFDSIQNAQSAENGDTLGVDGFPSYADYSSQTSGVKESFEEYKLFSLEHRKKVFNWQYYSSIIIFVTVLLIVYSGLILSFMHFRQSLKSDLDNETELEIGKTGIKVKSSIIGIIILLISVSFLYLYLAHVYQIKEVGIGGF</sequence>
<organism evidence="2 3">
    <name type="scientific">Echinicola jeungdonensis</name>
    <dbReference type="NCBI Taxonomy" id="709343"/>
    <lineage>
        <taxon>Bacteria</taxon>
        <taxon>Pseudomonadati</taxon>
        <taxon>Bacteroidota</taxon>
        <taxon>Cytophagia</taxon>
        <taxon>Cytophagales</taxon>
        <taxon>Cyclobacteriaceae</taxon>
        <taxon>Echinicola</taxon>
    </lineage>
</organism>
<protein>
    <submittedName>
        <fullName evidence="2">Uncharacterized protein</fullName>
    </submittedName>
</protein>
<evidence type="ECO:0000313" key="3">
    <source>
        <dbReference type="Proteomes" id="UP001589654"/>
    </source>
</evidence>
<dbReference type="EMBL" id="JBHMEW010000045">
    <property type="protein sequence ID" value="MFB9211262.1"/>
    <property type="molecule type" value="Genomic_DNA"/>
</dbReference>